<sequence length="202" mass="22271">MVKRPDPEQRREEIADAVLRVIRRDGVGAASVRTVADEAGMSTGSLRHFFGTQSELLLFAMELVTRRVRDRIAAIEFTGDLWTDVRVLTEQFVPLDDDRRGEMDVWQAFVVAARTDPTLAEVRDRTDRAMYDGFLQSATALQGAGLLARGASAEVEAMRLHALVDGLAAHGVNHPHRVSADRIRAVLDAHFDSLRPVGGSAR</sequence>
<evidence type="ECO:0000313" key="8">
    <source>
        <dbReference type="Proteomes" id="UP001160334"/>
    </source>
</evidence>
<keyword evidence="4" id="KW-0804">Transcription</keyword>
<dbReference type="PANTHER" id="PTHR30055">
    <property type="entry name" value="HTH-TYPE TRANSCRIPTIONAL REGULATOR RUTR"/>
    <property type="match status" value="1"/>
</dbReference>
<dbReference type="Gene3D" id="1.10.357.10">
    <property type="entry name" value="Tetracycline Repressor, domain 2"/>
    <property type="match status" value="1"/>
</dbReference>
<organism evidence="7 8">
    <name type="scientific">Prescottella agglutinans</name>
    <dbReference type="NCBI Taxonomy" id="1644129"/>
    <lineage>
        <taxon>Bacteria</taxon>
        <taxon>Bacillati</taxon>
        <taxon>Actinomycetota</taxon>
        <taxon>Actinomycetes</taxon>
        <taxon>Mycobacteriales</taxon>
        <taxon>Nocardiaceae</taxon>
        <taxon>Prescottella</taxon>
    </lineage>
</organism>
<evidence type="ECO:0000256" key="5">
    <source>
        <dbReference type="PROSITE-ProRule" id="PRU00335"/>
    </source>
</evidence>
<dbReference type="SUPFAM" id="SSF48498">
    <property type="entry name" value="Tetracyclin repressor-like, C-terminal domain"/>
    <property type="match status" value="1"/>
</dbReference>
<dbReference type="SUPFAM" id="SSF46689">
    <property type="entry name" value="Homeodomain-like"/>
    <property type="match status" value="1"/>
</dbReference>
<keyword evidence="3 5" id="KW-0238">DNA-binding</keyword>
<feature type="DNA-binding region" description="H-T-H motif" evidence="5">
    <location>
        <begin position="31"/>
        <end position="50"/>
    </location>
</feature>
<accession>A0ABT6MAE4</accession>
<evidence type="ECO:0000259" key="6">
    <source>
        <dbReference type="PROSITE" id="PS50977"/>
    </source>
</evidence>
<dbReference type="InterPro" id="IPR009057">
    <property type="entry name" value="Homeodomain-like_sf"/>
</dbReference>
<keyword evidence="1" id="KW-0678">Repressor</keyword>
<evidence type="ECO:0000313" key="7">
    <source>
        <dbReference type="EMBL" id="MDH6280850.1"/>
    </source>
</evidence>
<gene>
    <name evidence="7" type="ORF">M2280_002063</name>
</gene>
<dbReference type="Pfam" id="PF13977">
    <property type="entry name" value="TetR_C_6"/>
    <property type="match status" value="1"/>
</dbReference>
<dbReference type="InterPro" id="IPR036271">
    <property type="entry name" value="Tet_transcr_reg_TetR-rel_C_sf"/>
</dbReference>
<protein>
    <submittedName>
        <fullName evidence="7">AcrR family transcriptional regulator</fullName>
    </submittedName>
</protein>
<dbReference type="RefSeq" id="WP_280760184.1">
    <property type="nucleotide sequence ID" value="NZ_JARXVC010000004.1"/>
</dbReference>
<keyword evidence="8" id="KW-1185">Reference proteome</keyword>
<dbReference type="InterPro" id="IPR050109">
    <property type="entry name" value="HTH-type_TetR-like_transc_reg"/>
</dbReference>
<feature type="domain" description="HTH tetR-type" evidence="6">
    <location>
        <begin position="8"/>
        <end position="68"/>
    </location>
</feature>
<dbReference type="InterPro" id="IPR039538">
    <property type="entry name" value="BetI_C"/>
</dbReference>
<dbReference type="EMBL" id="JARXVC010000004">
    <property type="protein sequence ID" value="MDH6280850.1"/>
    <property type="molecule type" value="Genomic_DNA"/>
</dbReference>
<dbReference type="Proteomes" id="UP001160334">
    <property type="component" value="Unassembled WGS sequence"/>
</dbReference>
<evidence type="ECO:0000256" key="3">
    <source>
        <dbReference type="ARBA" id="ARBA00023125"/>
    </source>
</evidence>
<dbReference type="InterPro" id="IPR001647">
    <property type="entry name" value="HTH_TetR"/>
</dbReference>
<comment type="caution">
    <text evidence="7">The sequence shown here is derived from an EMBL/GenBank/DDBJ whole genome shotgun (WGS) entry which is preliminary data.</text>
</comment>
<dbReference type="Pfam" id="PF00440">
    <property type="entry name" value="TetR_N"/>
    <property type="match status" value="1"/>
</dbReference>
<evidence type="ECO:0000256" key="2">
    <source>
        <dbReference type="ARBA" id="ARBA00023015"/>
    </source>
</evidence>
<name>A0ABT6MAE4_9NOCA</name>
<keyword evidence="2" id="KW-0805">Transcription regulation</keyword>
<dbReference type="PANTHER" id="PTHR30055:SF234">
    <property type="entry name" value="HTH-TYPE TRANSCRIPTIONAL REGULATOR BETI"/>
    <property type="match status" value="1"/>
</dbReference>
<reference evidence="7 8" key="1">
    <citation type="submission" date="2023-04" db="EMBL/GenBank/DDBJ databases">
        <title>Forest soil microbial communities from Buena Vista Peninsula, Colon Province, Panama.</title>
        <authorList>
            <person name="Bouskill N."/>
        </authorList>
    </citation>
    <scope>NUCLEOTIDE SEQUENCE [LARGE SCALE GENOMIC DNA]</scope>
    <source>
        <strain evidence="7 8">CFH S0262</strain>
    </source>
</reference>
<dbReference type="PROSITE" id="PS50977">
    <property type="entry name" value="HTH_TETR_2"/>
    <property type="match status" value="1"/>
</dbReference>
<proteinExistence type="predicted"/>
<evidence type="ECO:0000256" key="4">
    <source>
        <dbReference type="ARBA" id="ARBA00023163"/>
    </source>
</evidence>
<evidence type="ECO:0000256" key="1">
    <source>
        <dbReference type="ARBA" id="ARBA00022491"/>
    </source>
</evidence>